<evidence type="ECO:0000256" key="1">
    <source>
        <dbReference type="ARBA" id="ARBA00007447"/>
    </source>
</evidence>
<dbReference type="SUPFAM" id="SSF50630">
    <property type="entry name" value="Acid proteases"/>
    <property type="match status" value="1"/>
</dbReference>
<organism evidence="6 8">
    <name type="scientific">Phakopsora pachyrhizi</name>
    <name type="common">Asian soybean rust disease fungus</name>
    <dbReference type="NCBI Taxonomy" id="170000"/>
    <lineage>
        <taxon>Eukaryota</taxon>
        <taxon>Fungi</taxon>
        <taxon>Dikarya</taxon>
        <taxon>Basidiomycota</taxon>
        <taxon>Pucciniomycotina</taxon>
        <taxon>Pucciniomycetes</taxon>
        <taxon>Pucciniales</taxon>
        <taxon>Phakopsoraceae</taxon>
        <taxon>Phakopsora</taxon>
    </lineage>
</organism>
<evidence type="ECO:0000313" key="7">
    <source>
        <dbReference type="EMBL" id="CAH7682936.1"/>
    </source>
</evidence>
<gene>
    <name evidence="6" type="ORF">PPACK8108_LOCUS13703</name>
    <name evidence="7" type="ORF">PPACK8108_LOCUS16112</name>
</gene>
<dbReference type="GO" id="GO:0006508">
    <property type="term" value="P:proteolysis"/>
    <property type="evidence" value="ECO:0007669"/>
    <property type="project" value="UniProtKB-KW"/>
</dbReference>
<dbReference type="EMBL" id="CALTRL010003427">
    <property type="protein sequence ID" value="CAH7681141.1"/>
    <property type="molecule type" value="Genomic_DNA"/>
</dbReference>
<reference evidence="6" key="1">
    <citation type="submission" date="2022-06" db="EMBL/GenBank/DDBJ databases">
        <authorList>
            <consortium name="SYNGENTA / RWTH Aachen University"/>
        </authorList>
    </citation>
    <scope>NUCLEOTIDE SEQUENCE</scope>
</reference>
<dbReference type="InterPro" id="IPR001969">
    <property type="entry name" value="Aspartic_peptidase_AS"/>
</dbReference>
<dbReference type="EMBL" id="CALTRL010004347">
    <property type="protein sequence ID" value="CAH7682936.1"/>
    <property type="molecule type" value="Genomic_DNA"/>
</dbReference>
<evidence type="ECO:0000256" key="3">
    <source>
        <dbReference type="PIRSR" id="PIRSR601461-1"/>
    </source>
</evidence>
<sequence length="394" mass="43119">MHLDVILKENVKNPDENHLRNILQFDTQRVHNRFDNLKKRDLTEEKKSASSGKGVKTSVNVESVVGYYLAKLTIGENNYDLVIDTGSALTWIGNKKKFVPSRSTRVTGTTFNCEFGAGYAEGNIVVETVTIGDKTFRQIIGVAKSSQSLPETDGMLGLGPTNLTLVITSKKDKAVPTIVDNLFTSQSYSFAFATTNEVKALNGRMTLGGVDSTLFKGSLTWIPKTKLFFGSYFYGVEASIYCGKKLIAKNSGGIMDSGTTLLLLHDDLFKSYMKEIPGASIETGESESAGLFKIREDMVHSIPPLYIHFGDFNAILTAEQQLFPSVGAAKIGGRKGYRYGIINTMKLQSVDEGAAFIIGMKFLEHYYTAYDGMNQRVGIATSTATGKAYSNKNA</sequence>
<dbReference type="InterPro" id="IPR033121">
    <property type="entry name" value="PEPTIDASE_A1"/>
</dbReference>
<dbReference type="InterPro" id="IPR034164">
    <property type="entry name" value="Pepsin-like_dom"/>
</dbReference>
<dbReference type="Pfam" id="PF00026">
    <property type="entry name" value="Asp"/>
    <property type="match status" value="1"/>
</dbReference>
<evidence type="ECO:0000256" key="4">
    <source>
        <dbReference type="RuleBase" id="RU000454"/>
    </source>
</evidence>
<keyword evidence="4" id="KW-0645">Protease</keyword>
<accession>A0AAV0B7J9</accession>
<dbReference type="PANTHER" id="PTHR47966:SF51">
    <property type="entry name" value="BETA-SITE APP-CLEAVING ENZYME, ISOFORM A-RELATED"/>
    <property type="match status" value="1"/>
</dbReference>
<protein>
    <submittedName>
        <fullName evidence="6">Aspartic peptidase A1</fullName>
    </submittedName>
</protein>
<evidence type="ECO:0000313" key="8">
    <source>
        <dbReference type="Proteomes" id="UP001153365"/>
    </source>
</evidence>
<keyword evidence="4" id="KW-0378">Hydrolase</keyword>
<feature type="active site" evidence="3">
    <location>
        <position position="84"/>
    </location>
</feature>
<evidence type="ECO:0000313" key="6">
    <source>
        <dbReference type="EMBL" id="CAH7681141.1"/>
    </source>
</evidence>
<evidence type="ECO:0000256" key="2">
    <source>
        <dbReference type="ARBA" id="ARBA00022750"/>
    </source>
</evidence>
<dbReference type="Gene3D" id="2.40.70.10">
    <property type="entry name" value="Acid Proteases"/>
    <property type="match status" value="2"/>
</dbReference>
<dbReference type="Proteomes" id="UP001153365">
    <property type="component" value="Unassembled WGS sequence"/>
</dbReference>
<evidence type="ECO:0000259" key="5">
    <source>
        <dbReference type="PROSITE" id="PS51767"/>
    </source>
</evidence>
<dbReference type="InterPro" id="IPR001461">
    <property type="entry name" value="Aspartic_peptidase_A1"/>
</dbReference>
<dbReference type="PANTHER" id="PTHR47966">
    <property type="entry name" value="BETA-SITE APP-CLEAVING ENZYME, ISOFORM A-RELATED"/>
    <property type="match status" value="1"/>
</dbReference>
<dbReference type="PROSITE" id="PS51767">
    <property type="entry name" value="PEPTIDASE_A1"/>
    <property type="match status" value="1"/>
</dbReference>
<feature type="active site" evidence="3">
    <location>
        <position position="256"/>
    </location>
</feature>
<dbReference type="CDD" id="cd05471">
    <property type="entry name" value="pepsin_like"/>
    <property type="match status" value="1"/>
</dbReference>
<keyword evidence="8" id="KW-1185">Reference proteome</keyword>
<dbReference type="InterPro" id="IPR021109">
    <property type="entry name" value="Peptidase_aspartic_dom_sf"/>
</dbReference>
<keyword evidence="2 4" id="KW-0064">Aspartyl protease</keyword>
<comment type="similarity">
    <text evidence="1 4">Belongs to the peptidase A1 family.</text>
</comment>
<dbReference type="AlphaFoldDB" id="A0AAV0B7J9"/>
<feature type="domain" description="Peptidase A1" evidence="5">
    <location>
        <begin position="68"/>
        <end position="380"/>
    </location>
</feature>
<dbReference type="PROSITE" id="PS00141">
    <property type="entry name" value="ASP_PROTEASE"/>
    <property type="match status" value="1"/>
</dbReference>
<dbReference type="GO" id="GO:0004190">
    <property type="term" value="F:aspartic-type endopeptidase activity"/>
    <property type="evidence" value="ECO:0007669"/>
    <property type="project" value="UniProtKB-KW"/>
</dbReference>
<dbReference type="PRINTS" id="PR00792">
    <property type="entry name" value="PEPSIN"/>
</dbReference>
<comment type="caution">
    <text evidence="6">The sequence shown here is derived from an EMBL/GenBank/DDBJ whole genome shotgun (WGS) entry which is preliminary data.</text>
</comment>
<name>A0AAV0B7J9_PHAPC</name>
<proteinExistence type="inferred from homology"/>